<dbReference type="EMBL" id="LAHD01000141">
    <property type="protein sequence ID" value="PHJ95579.1"/>
    <property type="molecule type" value="Genomic_DNA"/>
</dbReference>
<comment type="caution">
    <text evidence="1">The sequence shown here is derived from an EMBL/GenBank/DDBJ whole genome shotgun (WGS) entry which is preliminary data.</text>
</comment>
<evidence type="ECO:0000313" key="2">
    <source>
        <dbReference type="Proteomes" id="UP000222310"/>
    </source>
</evidence>
<organism evidence="1 2">
    <name type="scientific">Nostoc linckia z8</name>
    <dbReference type="NCBI Taxonomy" id="1628746"/>
    <lineage>
        <taxon>Bacteria</taxon>
        <taxon>Bacillati</taxon>
        <taxon>Cyanobacteriota</taxon>
        <taxon>Cyanophyceae</taxon>
        <taxon>Nostocales</taxon>
        <taxon>Nostocaceae</taxon>
        <taxon>Nostoc</taxon>
    </lineage>
</organism>
<sequence>MAVSTLWMVMLGGEAENQLSPPNLETLPPRHIVFSQPLNLHSQRHICCFLQGLLTLIANLLNHVPIQLHRSSFFPFYSC</sequence>
<dbReference type="AlphaFoldDB" id="A0A9Q5Z666"/>
<reference evidence="1 2" key="1">
    <citation type="submission" date="2015-02" db="EMBL/GenBank/DDBJ databases">
        <title>Nostoc linckia genome annotation.</title>
        <authorList>
            <person name="Zhou Z."/>
        </authorList>
    </citation>
    <scope>NUCLEOTIDE SEQUENCE [LARGE SCALE GENOMIC DNA]</scope>
    <source>
        <strain evidence="2">z8</strain>
    </source>
</reference>
<name>A0A9Q5Z666_NOSLI</name>
<evidence type="ECO:0000313" key="1">
    <source>
        <dbReference type="EMBL" id="PHJ95579.1"/>
    </source>
</evidence>
<protein>
    <submittedName>
        <fullName evidence="1">Transposase</fullName>
    </submittedName>
</protein>
<gene>
    <name evidence="1" type="ORF">VF08_31780</name>
</gene>
<accession>A0A9Q5Z666</accession>
<proteinExistence type="predicted"/>
<dbReference type="Proteomes" id="UP000222310">
    <property type="component" value="Unassembled WGS sequence"/>
</dbReference>